<name>A0A843WD21_COLES</name>
<sequence>MFSQGALGRHPNADSVTRSLLPSVVALELSLVVTPSSSFPTSWRCMPRCFFRIEFDSAGSTGVVFGPTLVVGHGITLFRYFVVLCSRLTPLLSLGRDSLLQEFIAGRLWWRFVAPCIAGSVSYERERLFKSELRAAFLQVLGSFGSVGGGMTFGVPGGGSG</sequence>
<evidence type="ECO:0000313" key="2">
    <source>
        <dbReference type="Proteomes" id="UP000652761"/>
    </source>
</evidence>
<dbReference type="EMBL" id="NMUH01002886">
    <property type="protein sequence ID" value="MQM02615.1"/>
    <property type="molecule type" value="Genomic_DNA"/>
</dbReference>
<dbReference type="Proteomes" id="UP000652761">
    <property type="component" value="Unassembled WGS sequence"/>
</dbReference>
<feature type="non-terminal residue" evidence="1">
    <location>
        <position position="1"/>
    </location>
</feature>
<accession>A0A843WD21</accession>
<evidence type="ECO:0000313" key="1">
    <source>
        <dbReference type="EMBL" id="MQM02615.1"/>
    </source>
</evidence>
<gene>
    <name evidence="1" type="ORF">Taro_035384</name>
</gene>
<protein>
    <submittedName>
        <fullName evidence="1">Uncharacterized protein</fullName>
    </submittedName>
</protein>
<keyword evidence="2" id="KW-1185">Reference proteome</keyword>
<reference evidence="1" key="1">
    <citation type="submission" date="2017-07" db="EMBL/GenBank/DDBJ databases">
        <title>Taro Niue Genome Assembly and Annotation.</title>
        <authorList>
            <person name="Atibalentja N."/>
            <person name="Keating K."/>
            <person name="Fields C.J."/>
        </authorList>
    </citation>
    <scope>NUCLEOTIDE SEQUENCE</scope>
    <source>
        <strain evidence="1">Niue_2</strain>
        <tissue evidence="1">Leaf</tissue>
    </source>
</reference>
<organism evidence="1 2">
    <name type="scientific">Colocasia esculenta</name>
    <name type="common">Wild taro</name>
    <name type="synonym">Arum esculentum</name>
    <dbReference type="NCBI Taxonomy" id="4460"/>
    <lineage>
        <taxon>Eukaryota</taxon>
        <taxon>Viridiplantae</taxon>
        <taxon>Streptophyta</taxon>
        <taxon>Embryophyta</taxon>
        <taxon>Tracheophyta</taxon>
        <taxon>Spermatophyta</taxon>
        <taxon>Magnoliopsida</taxon>
        <taxon>Liliopsida</taxon>
        <taxon>Araceae</taxon>
        <taxon>Aroideae</taxon>
        <taxon>Colocasieae</taxon>
        <taxon>Colocasia</taxon>
    </lineage>
</organism>
<comment type="caution">
    <text evidence="1">The sequence shown here is derived from an EMBL/GenBank/DDBJ whole genome shotgun (WGS) entry which is preliminary data.</text>
</comment>
<dbReference type="AlphaFoldDB" id="A0A843WD21"/>
<proteinExistence type="predicted"/>